<dbReference type="InterPro" id="IPR009351">
    <property type="entry name" value="AlkZ-like"/>
</dbReference>
<dbReference type="PANTHER" id="PTHR30363:SF28">
    <property type="entry name" value="TRANSCRIPTIONAL REGULATORY PROTEIN-RELATED"/>
    <property type="match status" value="1"/>
</dbReference>
<reference evidence="2 3" key="1">
    <citation type="submission" date="2024-03" db="EMBL/GenBank/DDBJ databases">
        <title>Actinomycetospora sp. OC33-EN06, a novel actinomycete isolated from wild orchid (Aerides multiflora).</title>
        <authorList>
            <person name="Suriyachadkun C."/>
        </authorList>
    </citation>
    <scope>NUCLEOTIDE SEQUENCE [LARGE SCALE GENOMIC DNA]</scope>
    <source>
        <strain evidence="2 3">OC33-EN06</strain>
    </source>
</reference>
<feature type="compositionally biased region" description="Low complexity" evidence="1">
    <location>
        <begin position="257"/>
        <end position="268"/>
    </location>
</feature>
<name>A0ABU8N6X2_9PSEU</name>
<gene>
    <name evidence="2" type="ORF">WCD41_13155</name>
</gene>
<evidence type="ECO:0000313" key="2">
    <source>
        <dbReference type="EMBL" id="MEJ2887401.1"/>
    </source>
</evidence>
<dbReference type="InterPro" id="IPR036390">
    <property type="entry name" value="WH_DNA-bd_sf"/>
</dbReference>
<dbReference type="InterPro" id="IPR011991">
    <property type="entry name" value="ArsR-like_HTH"/>
</dbReference>
<dbReference type="SUPFAM" id="SSF46785">
    <property type="entry name" value="Winged helix' DNA-binding domain"/>
    <property type="match status" value="1"/>
</dbReference>
<proteinExistence type="predicted"/>
<protein>
    <submittedName>
        <fullName evidence="2">Metalloregulator ArsR/SmtB family transcription factor</fullName>
    </submittedName>
</protein>
<dbReference type="EMBL" id="JBBEGL010000003">
    <property type="protein sequence ID" value="MEJ2887401.1"/>
    <property type="molecule type" value="Genomic_DNA"/>
</dbReference>
<sequence length="281" mass="30272">MTLRECDHLARCGGPLCPAATNKQDWCCQKQGSPNKNVQEVRTMVDGHDGRTRDLIVRRLLEHGPTTAMDLAGVLGLSGAAVRRHLDALVADETVATRDAPRASGRGRGRPARQHLLTEQGRRRAGRGEADVAELAVAALRELSDVAGEDAVRAFARRRILGLLETHQHEIEGAPDRTERVEALAGALSREGYAASSRPTSSGAQLCQHHCPVAGVAAEFPQLCEAETEIFAELLGTHVQRLSTIARGDAACTTHVPRQQHGQPHGQQDLTTTDVKGRQVV</sequence>
<dbReference type="InterPro" id="IPR050313">
    <property type="entry name" value="Carb_Metab_HTH_regulators"/>
</dbReference>
<feature type="region of interest" description="Disordered" evidence="1">
    <location>
        <begin position="255"/>
        <end position="281"/>
    </location>
</feature>
<comment type="caution">
    <text evidence="2">The sequence shown here is derived from an EMBL/GenBank/DDBJ whole genome shotgun (WGS) entry which is preliminary data.</text>
</comment>
<dbReference type="Proteomes" id="UP001370100">
    <property type="component" value="Unassembled WGS sequence"/>
</dbReference>
<organism evidence="2 3">
    <name type="scientific">Actinomycetospora aeridis</name>
    <dbReference type="NCBI Taxonomy" id="3129231"/>
    <lineage>
        <taxon>Bacteria</taxon>
        <taxon>Bacillati</taxon>
        <taxon>Actinomycetota</taxon>
        <taxon>Actinomycetes</taxon>
        <taxon>Pseudonocardiales</taxon>
        <taxon>Pseudonocardiaceae</taxon>
        <taxon>Actinomycetospora</taxon>
    </lineage>
</organism>
<keyword evidence="3" id="KW-1185">Reference proteome</keyword>
<evidence type="ECO:0000313" key="3">
    <source>
        <dbReference type="Proteomes" id="UP001370100"/>
    </source>
</evidence>
<evidence type="ECO:0000256" key="1">
    <source>
        <dbReference type="SAM" id="MobiDB-lite"/>
    </source>
</evidence>
<accession>A0ABU8N6X2</accession>
<dbReference type="Pfam" id="PF06224">
    <property type="entry name" value="AlkZ-like"/>
    <property type="match status" value="1"/>
</dbReference>
<dbReference type="Gene3D" id="1.10.10.10">
    <property type="entry name" value="Winged helix-like DNA-binding domain superfamily/Winged helix DNA-binding domain"/>
    <property type="match status" value="1"/>
</dbReference>
<dbReference type="RefSeq" id="WP_337713871.1">
    <property type="nucleotide sequence ID" value="NZ_JBBEGL010000003.1"/>
</dbReference>
<dbReference type="PANTHER" id="PTHR30363">
    <property type="entry name" value="HTH-TYPE TRANSCRIPTIONAL REGULATOR SRLR-RELATED"/>
    <property type="match status" value="1"/>
</dbReference>
<dbReference type="InterPro" id="IPR036388">
    <property type="entry name" value="WH-like_DNA-bd_sf"/>
</dbReference>
<dbReference type="CDD" id="cd00090">
    <property type="entry name" value="HTH_ARSR"/>
    <property type="match status" value="1"/>
</dbReference>
<feature type="region of interest" description="Disordered" evidence="1">
    <location>
        <begin position="97"/>
        <end position="128"/>
    </location>
</feature>